<reference evidence="1 2" key="1">
    <citation type="submission" date="2019-09" db="EMBL/GenBank/DDBJ databases">
        <title>Genome of Aliivibrio finisterrensis LMG 23869 (type strain).</title>
        <authorList>
            <person name="Bowman J.P."/>
        </authorList>
    </citation>
    <scope>NUCLEOTIDE SEQUENCE [LARGE SCALE GENOMIC DNA]</scope>
    <source>
        <strain evidence="1 2">LMG 23869</strain>
    </source>
</reference>
<gene>
    <name evidence="1" type="ORF">F8B77_15705</name>
</gene>
<dbReference type="AlphaFoldDB" id="A0A6N6RPK0"/>
<sequence>MDKPSGLKIRNSIFNMGQIASCDISEDTIFLSQDFLRSQNGKRHYVIVREKAQPYTDYNCVVPTEEFNRIKNVLEQYFL</sequence>
<name>A0A6N6RPK0_9GAMM</name>
<comment type="caution">
    <text evidence="1">The sequence shown here is derived from an EMBL/GenBank/DDBJ whole genome shotgun (WGS) entry which is preliminary data.</text>
</comment>
<protein>
    <submittedName>
        <fullName evidence="1">Uncharacterized protein</fullName>
    </submittedName>
</protein>
<evidence type="ECO:0000313" key="1">
    <source>
        <dbReference type="EMBL" id="KAB2823396.1"/>
    </source>
</evidence>
<evidence type="ECO:0000313" key="2">
    <source>
        <dbReference type="Proteomes" id="UP000434870"/>
    </source>
</evidence>
<organism evidence="1 2">
    <name type="scientific">Aliivibrio finisterrensis</name>
    <dbReference type="NCBI Taxonomy" id="511998"/>
    <lineage>
        <taxon>Bacteria</taxon>
        <taxon>Pseudomonadati</taxon>
        <taxon>Pseudomonadota</taxon>
        <taxon>Gammaproteobacteria</taxon>
        <taxon>Vibrionales</taxon>
        <taxon>Vibrionaceae</taxon>
        <taxon>Aliivibrio</taxon>
    </lineage>
</organism>
<dbReference type="RefSeq" id="WP_151656464.1">
    <property type="nucleotide sequence ID" value="NZ_WBVP01000024.1"/>
</dbReference>
<dbReference type="EMBL" id="WBVP01000024">
    <property type="protein sequence ID" value="KAB2823396.1"/>
    <property type="molecule type" value="Genomic_DNA"/>
</dbReference>
<proteinExistence type="predicted"/>
<dbReference type="Proteomes" id="UP000434870">
    <property type="component" value="Unassembled WGS sequence"/>
</dbReference>
<accession>A0A6N6RPK0</accession>